<evidence type="ECO:0000313" key="6">
    <source>
        <dbReference type="EMBL" id="VYT14540.1"/>
    </source>
</evidence>
<dbReference type="NCBIfam" id="NF041549">
    <property type="entry name" value="PssD"/>
    <property type="match status" value="1"/>
</dbReference>
<dbReference type="AlphaFoldDB" id="A0A6N2U9J2"/>
<dbReference type="GeneID" id="23114577"/>
<evidence type="ECO:0000256" key="5">
    <source>
        <dbReference type="ARBA" id="ARBA00023136"/>
    </source>
</evidence>
<keyword evidence="3" id="KW-0256">Endoplasmic reticulum</keyword>
<reference evidence="6" key="1">
    <citation type="submission" date="2019-11" db="EMBL/GenBank/DDBJ databases">
        <authorList>
            <person name="Feng L."/>
        </authorList>
    </citation>
    <scope>NUCLEOTIDE SEQUENCE</scope>
    <source>
        <strain evidence="6">CbolteaeLFYP116</strain>
    </source>
</reference>
<evidence type="ECO:0000256" key="2">
    <source>
        <dbReference type="ARBA" id="ARBA00022692"/>
    </source>
</evidence>
<dbReference type="Pfam" id="PF08660">
    <property type="entry name" value="Alg14"/>
    <property type="match status" value="1"/>
</dbReference>
<accession>A0A6N2U9J2</accession>
<keyword evidence="6" id="KW-0808">Transferase</keyword>
<dbReference type="SUPFAM" id="SSF53756">
    <property type="entry name" value="UDP-Glycosyltransferase/glycogen phosphorylase"/>
    <property type="match status" value="1"/>
</dbReference>
<proteinExistence type="predicted"/>
<keyword evidence="6" id="KW-0328">Glycosyltransferase</keyword>
<keyword evidence="2" id="KW-0812">Transmembrane</keyword>
<dbReference type="RefSeq" id="WP_002570774.1">
    <property type="nucleotide sequence ID" value="NZ_BAABZS010000002.1"/>
</dbReference>
<keyword evidence="4" id="KW-1133">Transmembrane helix</keyword>
<organism evidence="6">
    <name type="scientific">Enterocloster bolteae</name>
    <dbReference type="NCBI Taxonomy" id="208479"/>
    <lineage>
        <taxon>Bacteria</taxon>
        <taxon>Bacillati</taxon>
        <taxon>Bacillota</taxon>
        <taxon>Clostridia</taxon>
        <taxon>Lachnospirales</taxon>
        <taxon>Lachnospiraceae</taxon>
        <taxon>Enterocloster</taxon>
    </lineage>
</organism>
<evidence type="ECO:0000256" key="3">
    <source>
        <dbReference type="ARBA" id="ARBA00022824"/>
    </source>
</evidence>
<evidence type="ECO:0000256" key="1">
    <source>
        <dbReference type="ARBA" id="ARBA00004389"/>
    </source>
</evidence>
<protein>
    <submittedName>
        <fullName evidence="6">UDP-N-acetylglucosamine--N-acetylmuramyl-(Pentapeptide) pyrophosphoryl-undecaprenol N-acetylglucosamine transferase</fullName>
        <ecNumber evidence="6">2.4.1.227</ecNumber>
    </submittedName>
</protein>
<dbReference type="EMBL" id="CACRTF010000011">
    <property type="protein sequence ID" value="VYT14540.1"/>
    <property type="molecule type" value="Genomic_DNA"/>
</dbReference>
<dbReference type="PANTHER" id="PTHR12154:SF4">
    <property type="entry name" value="UDP-N-ACETYLGLUCOSAMINE TRANSFERASE SUBUNIT ALG14 HOMOLOG"/>
    <property type="match status" value="1"/>
</dbReference>
<dbReference type="Gene3D" id="3.40.50.2000">
    <property type="entry name" value="Glycogen Phosphorylase B"/>
    <property type="match status" value="1"/>
</dbReference>
<dbReference type="GO" id="GO:0006488">
    <property type="term" value="P:dolichol-linked oligosaccharide biosynthetic process"/>
    <property type="evidence" value="ECO:0007669"/>
    <property type="project" value="InterPro"/>
</dbReference>
<evidence type="ECO:0000256" key="4">
    <source>
        <dbReference type="ARBA" id="ARBA00022989"/>
    </source>
</evidence>
<gene>
    <name evidence="6" type="primary">murG_1</name>
    <name evidence="6" type="ORF">CBLFYP116_02040</name>
</gene>
<sequence length="149" mass="17359">MKLGLVGSSGGHLTHLYLLKEFWEQEERFWVTFKKEDAVSLLKEERVFWCYFPTNRNIINFFKNAVLAIQILKKEKPDFLVSTGAGAAVPFFYIGRLMGIKLVFIEVYDRIDKPTLTGRLVYPICNCFIVQWEEQKKFYPRAVNLGGIL</sequence>
<dbReference type="InterPro" id="IPR013969">
    <property type="entry name" value="Oligosacch_biosynth_Alg14"/>
</dbReference>
<dbReference type="EC" id="2.4.1.227" evidence="6"/>
<name>A0A6N2U9J2_9FIRM</name>
<dbReference type="PANTHER" id="PTHR12154">
    <property type="entry name" value="GLYCOSYL TRANSFERASE-RELATED"/>
    <property type="match status" value="1"/>
</dbReference>
<comment type="subcellular location">
    <subcellularLocation>
        <location evidence="1">Endoplasmic reticulum membrane</location>
        <topology evidence="1">Single-pass membrane protein</topology>
    </subcellularLocation>
</comment>
<keyword evidence="5" id="KW-0472">Membrane</keyword>
<dbReference type="GO" id="GO:0004577">
    <property type="term" value="F:N-acetylglucosaminyldiphosphodolichol N-acetylglucosaminyltransferase activity"/>
    <property type="evidence" value="ECO:0007669"/>
    <property type="project" value="TreeGrafter"/>
</dbReference>